<dbReference type="EMBL" id="MHPJ01000004">
    <property type="protein sequence ID" value="OGZ79394.1"/>
    <property type="molecule type" value="Genomic_DNA"/>
</dbReference>
<comment type="caution">
    <text evidence="1">The sequence shown here is derived from an EMBL/GenBank/DDBJ whole genome shotgun (WGS) entry which is preliminary data.</text>
</comment>
<gene>
    <name evidence="1" type="ORF">A2358_00305</name>
</gene>
<name>A0A1G2IX14_9BACT</name>
<reference evidence="1 2" key="1">
    <citation type="journal article" date="2016" name="Nat. Commun.">
        <title>Thousands of microbial genomes shed light on interconnected biogeochemical processes in an aquifer system.</title>
        <authorList>
            <person name="Anantharaman K."/>
            <person name="Brown C.T."/>
            <person name="Hug L.A."/>
            <person name="Sharon I."/>
            <person name="Castelle C.J."/>
            <person name="Probst A.J."/>
            <person name="Thomas B.C."/>
            <person name="Singh A."/>
            <person name="Wilkins M.J."/>
            <person name="Karaoz U."/>
            <person name="Brodie E.L."/>
            <person name="Williams K.H."/>
            <person name="Hubbard S.S."/>
            <person name="Banfield J.F."/>
        </authorList>
    </citation>
    <scope>NUCLEOTIDE SEQUENCE [LARGE SCALE GENOMIC DNA]</scope>
</reference>
<sequence length="331" mass="38446">MSEASKHPLEGLCPSDIQAFADWKSRWDGTPVLGEKLGLLHCLQVMKYWPDTRKQTVFFLLDIANGYRTGKPFHNWQGYNASEINEGLDMISKKAFDVLCVRLFAPTKNDYPSQWKWMLVTQETFEKLLQFCLPEAENYRLPYDGEQVSHQTEVFGRFLLEFSQLGWVHDFSPSEFSRNKDVNLAEIRARLIAARPQFMEILRYIRQLSRLNKPMRDFSNEFPELDGACLKKLKEMAFRASLNLPWQEVGATAYFRKPETLHEAILGGSVAAEILVINSIRQKEKKRIHALYEESLHRRHELDRQQELERIRKAQAILEQQAAKLAANAAD</sequence>
<dbReference type="AlphaFoldDB" id="A0A1G2IX14"/>
<accession>A0A1G2IX14</accession>
<evidence type="ECO:0000313" key="1">
    <source>
        <dbReference type="EMBL" id="OGZ79394.1"/>
    </source>
</evidence>
<organism evidence="1 2">
    <name type="scientific">Candidatus Staskawiczbacteria bacterium RIFOXYB1_FULL_37_44</name>
    <dbReference type="NCBI Taxonomy" id="1802223"/>
    <lineage>
        <taxon>Bacteria</taxon>
        <taxon>Candidatus Staskawicziibacteriota</taxon>
    </lineage>
</organism>
<evidence type="ECO:0000313" key="2">
    <source>
        <dbReference type="Proteomes" id="UP000178650"/>
    </source>
</evidence>
<proteinExistence type="predicted"/>
<dbReference type="STRING" id="1802223.A2358_00305"/>
<dbReference type="Proteomes" id="UP000178650">
    <property type="component" value="Unassembled WGS sequence"/>
</dbReference>
<protein>
    <submittedName>
        <fullName evidence="1">Uncharacterized protein</fullName>
    </submittedName>
</protein>